<dbReference type="PANTHER" id="PTHR24282:SF211">
    <property type="entry name" value="CYTOCHROME P450-RELATED"/>
    <property type="match status" value="1"/>
</dbReference>
<keyword evidence="13" id="KW-1185">Reference proteome</keyword>
<evidence type="ECO:0000256" key="4">
    <source>
        <dbReference type="ARBA" id="ARBA00022692"/>
    </source>
</evidence>
<keyword evidence="5" id="KW-0479">Metal-binding</keyword>
<dbReference type="SUPFAM" id="SSF48264">
    <property type="entry name" value="Cytochrome P450"/>
    <property type="match status" value="1"/>
</dbReference>
<dbReference type="InParanoid" id="A0A7J7D3L9"/>
<evidence type="ECO:0000313" key="12">
    <source>
        <dbReference type="EMBL" id="KAF5740930.1"/>
    </source>
</evidence>
<gene>
    <name evidence="12" type="ORF">HS088_TW11G01012</name>
</gene>
<comment type="similarity">
    <text evidence="2">Belongs to the cytochrome P450 family.</text>
</comment>
<evidence type="ECO:0000313" key="13">
    <source>
        <dbReference type="Proteomes" id="UP000593562"/>
    </source>
</evidence>
<evidence type="ECO:0000256" key="9">
    <source>
        <dbReference type="ARBA" id="ARBA00023033"/>
    </source>
</evidence>
<keyword evidence="9" id="KW-0503">Monooxygenase</keyword>
<dbReference type="GO" id="GO:0005506">
    <property type="term" value="F:iron ion binding"/>
    <property type="evidence" value="ECO:0007669"/>
    <property type="project" value="InterPro"/>
</dbReference>
<keyword evidence="7" id="KW-0560">Oxidoreductase</keyword>
<keyword evidence="10 11" id="KW-0472">Membrane</keyword>
<name>A0A7J7D3L9_TRIWF</name>
<dbReference type="Pfam" id="PF00067">
    <property type="entry name" value="p450"/>
    <property type="match status" value="1"/>
</dbReference>
<proteinExistence type="inferred from homology"/>
<organism evidence="12 13">
    <name type="scientific">Tripterygium wilfordii</name>
    <name type="common">Thunder God vine</name>
    <dbReference type="NCBI Taxonomy" id="458696"/>
    <lineage>
        <taxon>Eukaryota</taxon>
        <taxon>Viridiplantae</taxon>
        <taxon>Streptophyta</taxon>
        <taxon>Embryophyta</taxon>
        <taxon>Tracheophyta</taxon>
        <taxon>Spermatophyta</taxon>
        <taxon>Magnoliopsida</taxon>
        <taxon>eudicotyledons</taxon>
        <taxon>Gunneridae</taxon>
        <taxon>Pentapetalae</taxon>
        <taxon>rosids</taxon>
        <taxon>fabids</taxon>
        <taxon>Celastrales</taxon>
        <taxon>Celastraceae</taxon>
        <taxon>Tripterygium</taxon>
    </lineage>
</organism>
<dbReference type="GO" id="GO:0016020">
    <property type="term" value="C:membrane"/>
    <property type="evidence" value="ECO:0007669"/>
    <property type="project" value="UniProtKB-SubCell"/>
</dbReference>
<evidence type="ECO:0000256" key="3">
    <source>
        <dbReference type="ARBA" id="ARBA00022617"/>
    </source>
</evidence>
<keyword evidence="6 11" id="KW-1133">Transmembrane helix</keyword>
<comment type="subcellular location">
    <subcellularLocation>
        <location evidence="1">Membrane</location>
        <topology evidence="1">Single-pass membrane protein</topology>
    </subcellularLocation>
</comment>
<dbReference type="InterPro" id="IPR050665">
    <property type="entry name" value="Cytochrome_P450_Monooxygen"/>
</dbReference>
<evidence type="ECO:0000256" key="2">
    <source>
        <dbReference type="ARBA" id="ARBA00010617"/>
    </source>
</evidence>
<dbReference type="GO" id="GO:0004497">
    <property type="term" value="F:monooxygenase activity"/>
    <property type="evidence" value="ECO:0007669"/>
    <property type="project" value="UniProtKB-KW"/>
</dbReference>
<evidence type="ECO:0000256" key="10">
    <source>
        <dbReference type="ARBA" id="ARBA00023136"/>
    </source>
</evidence>
<accession>A0A7J7D3L9</accession>
<keyword evidence="4 11" id="KW-0812">Transmembrane</keyword>
<dbReference type="AlphaFoldDB" id="A0A7J7D3L9"/>
<comment type="caution">
    <text evidence="12">The sequence shown here is derived from an EMBL/GenBank/DDBJ whole genome shotgun (WGS) entry which is preliminary data.</text>
</comment>
<dbReference type="InterPro" id="IPR036396">
    <property type="entry name" value="Cyt_P450_sf"/>
</dbReference>
<feature type="transmembrane region" description="Helical" evidence="11">
    <location>
        <begin position="6"/>
        <end position="27"/>
    </location>
</feature>
<keyword evidence="3" id="KW-0349">Heme</keyword>
<sequence>MQLLLWYAALYLLLVLLVRFIHLHIWTPLRIQHHFKKQGITRPGYRLMIGSTGEIKRMYAEAQSKPTSFHPDAVLQKAIPYYYQWSRIYGKTFLYWFGSKPRLAVSDPYIIREALVKTNSSFEKIEFSPIARLLFAQGLTGLKGVKWAIHRRMANEAFYMERIKGCVPEVAVSTTKMLEKWEERRNLQ</sequence>
<evidence type="ECO:0000256" key="8">
    <source>
        <dbReference type="ARBA" id="ARBA00023004"/>
    </source>
</evidence>
<evidence type="ECO:0000256" key="7">
    <source>
        <dbReference type="ARBA" id="ARBA00023002"/>
    </source>
</evidence>
<dbReference type="GO" id="GO:0020037">
    <property type="term" value="F:heme binding"/>
    <property type="evidence" value="ECO:0007669"/>
    <property type="project" value="InterPro"/>
</dbReference>
<dbReference type="EMBL" id="JAAARO010000011">
    <property type="protein sequence ID" value="KAF5740930.1"/>
    <property type="molecule type" value="Genomic_DNA"/>
</dbReference>
<dbReference type="PANTHER" id="PTHR24282">
    <property type="entry name" value="CYTOCHROME P450 FAMILY MEMBER"/>
    <property type="match status" value="1"/>
</dbReference>
<reference evidence="12 13" key="1">
    <citation type="journal article" date="2020" name="Nat. Commun.">
        <title>Genome of Tripterygium wilfordii and identification of cytochrome P450 involved in triptolide biosynthesis.</title>
        <authorList>
            <person name="Tu L."/>
            <person name="Su P."/>
            <person name="Zhang Z."/>
            <person name="Gao L."/>
            <person name="Wang J."/>
            <person name="Hu T."/>
            <person name="Zhou J."/>
            <person name="Zhang Y."/>
            <person name="Zhao Y."/>
            <person name="Liu Y."/>
            <person name="Song Y."/>
            <person name="Tong Y."/>
            <person name="Lu Y."/>
            <person name="Yang J."/>
            <person name="Xu C."/>
            <person name="Jia M."/>
            <person name="Peters R.J."/>
            <person name="Huang L."/>
            <person name="Gao W."/>
        </authorList>
    </citation>
    <scope>NUCLEOTIDE SEQUENCE [LARGE SCALE GENOMIC DNA]</scope>
    <source>
        <strain evidence="13">cv. XIE 37</strain>
        <tissue evidence="12">Leaf</tissue>
    </source>
</reference>
<dbReference type="InterPro" id="IPR001128">
    <property type="entry name" value="Cyt_P450"/>
</dbReference>
<dbReference type="Gene3D" id="1.10.630.10">
    <property type="entry name" value="Cytochrome P450"/>
    <property type="match status" value="1"/>
</dbReference>
<evidence type="ECO:0000256" key="6">
    <source>
        <dbReference type="ARBA" id="ARBA00022989"/>
    </source>
</evidence>
<keyword evidence="8" id="KW-0408">Iron</keyword>
<dbReference type="GO" id="GO:0016705">
    <property type="term" value="F:oxidoreductase activity, acting on paired donors, with incorporation or reduction of molecular oxygen"/>
    <property type="evidence" value="ECO:0007669"/>
    <property type="project" value="InterPro"/>
</dbReference>
<protein>
    <submittedName>
        <fullName evidence="12">Cytochrome P450 family 721 subfamily A polypeptide</fullName>
    </submittedName>
</protein>
<evidence type="ECO:0000256" key="11">
    <source>
        <dbReference type="SAM" id="Phobius"/>
    </source>
</evidence>
<dbReference type="Proteomes" id="UP000593562">
    <property type="component" value="Unassembled WGS sequence"/>
</dbReference>
<evidence type="ECO:0000256" key="5">
    <source>
        <dbReference type="ARBA" id="ARBA00022723"/>
    </source>
</evidence>
<evidence type="ECO:0000256" key="1">
    <source>
        <dbReference type="ARBA" id="ARBA00004167"/>
    </source>
</evidence>